<proteinExistence type="predicted"/>
<dbReference type="Proteomes" id="UP000241238">
    <property type="component" value="Chromosome"/>
</dbReference>
<sequence>MSGVGKKEQILEAATKLILKKGYSHTSVEDITNEMGIAKGSFYTYFKSKNLLLKTIAEKKIDEMIEKQDNILKNALSFEETLKNIILVRLKFSNESMKRELVLISLIKNMEALSPEIKEILKRIGEINIDFIKKLLIKFKSELKAEEENFQRYSELISAIIREFKVVSFFLDKECNENIFIQDFDTVIEKMNNEKLEEGIDFIYRCIIKILK</sequence>
<evidence type="ECO:0000313" key="6">
    <source>
        <dbReference type="Proteomes" id="UP000241238"/>
    </source>
</evidence>
<evidence type="ECO:0000256" key="1">
    <source>
        <dbReference type="ARBA" id="ARBA00023125"/>
    </source>
</evidence>
<keyword evidence="3" id="KW-0175">Coiled coil</keyword>
<organism evidence="5 6">
    <name type="scientific">Fusobacterium varium ATCC 27725</name>
    <dbReference type="NCBI Taxonomy" id="469618"/>
    <lineage>
        <taxon>Bacteria</taxon>
        <taxon>Fusobacteriati</taxon>
        <taxon>Fusobacteriota</taxon>
        <taxon>Fusobacteriia</taxon>
        <taxon>Fusobacteriales</taxon>
        <taxon>Fusobacteriaceae</taxon>
        <taxon>Fusobacterium</taxon>
    </lineage>
</organism>
<feature type="domain" description="HTH tetR-type" evidence="4">
    <location>
        <begin position="4"/>
        <end position="64"/>
    </location>
</feature>
<feature type="DNA-binding region" description="H-T-H motif" evidence="2">
    <location>
        <begin position="27"/>
        <end position="46"/>
    </location>
</feature>
<dbReference type="Gene3D" id="1.10.357.10">
    <property type="entry name" value="Tetracycline Repressor, domain 2"/>
    <property type="match status" value="1"/>
</dbReference>
<dbReference type="InterPro" id="IPR001647">
    <property type="entry name" value="HTH_TetR"/>
</dbReference>
<dbReference type="GeneID" id="77466575"/>
<dbReference type="SUPFAM" id="SSF46689">
    <property type="entry name" value="Homeodomain-like"/>
    <property type="match status" value="1"/>
</dbReference>
<gene>
    <name evidence="5" type="ORF">C4N18_01130</name>
</gene>
<evidence type="ECO:0000313" key="5">
    <source>
        <dbReference type="EMBL" id="AVQ29893.1"/>
    </source>
</evidence>
<accession>A0ABM6U0U4</accession>
<dbReference type="PROSITE" id="PS50977">
    <property type="entry name" value="HTH_TETR_2"/>
    <property type="match status" value="1"/>
</dbReference>
<dbReference type="PRINTS" id="PR00455">
    <property type="entry name" value="HTHTETR"/>
</dbReference>
<dbReference type="RefSeq" id="WP_005952171.1">
    <property type="nucleotide sequence ID" value="NZ_CP028103.1"/>
</dbReference>
<dbReference type="InterPro" id="IPR023772">
    <property type="entry name" value="DNA-bd_HTH_TetR-type_CS"/>
</dbReference>
<reference evidence="6" key="1">
    <citation type="journal article" date="2018" name="MSphere">
        <title>Fusobacterium Genomics Using MinION and Illumina Sequencing Enables Genome Completion and Correction.</title>
        <authorList>
            <person name="Todd S.M."/>
            <person name="Settlage R.E."/>
            <person name="Lahmers K.K."/>
            <person name="Slade D.J."/>
        </authorList>
    </citation>
    <scope>NUCLEOTIDE SEQUENCE [LARGE SCALE GENOMIC DNA]</scope>
    <source>
        <strain evidence="6">ATCC 27725</strain>
    </source>
</reference>
<dbReference type="PANTHER" id="PTHR43479:SF11">
    <property type="entry name" value="ACREF_ENVCD OPERON REPRESSOR-RELATED"/>
    <property type="match status" value="1"/>
</dbReference>
<dbReference type="EMBL" id="CP028103">
    <property type="protein sequence ID" value="AVQ29893.1"/>
    <property type="molecule type" value="Genomic_DNA"/>
</dbReference>
<keyword evidence="1 2" id="KW-0238">DNA-binding</keyword>
<protein>
    <submittedName>
        <fullName evidence="5">TetR/AcrR family transcriptional regulator</fullName>
    </submittedName>
</protein>
<feature type="coiled-coil region" evidence="3">
    <location>
        <begin position="129"/>
        <end position="163"/>
    </location>
</feature>
<dbReference type="InterPro" id="IPR009057">
    <property type="entry name" value="Homeodomain-like_sf"/>
</dbReference>
<name>A0ABM6U0U4_FUSVA</name>
<dbReference type="Pfam" id="PF00440">
    <property type="entry name" value="TetR_N"/>
    <property type="match status" value="1"/>
</dbReference>
<dbReference type="Gene3D" id="1.10.10.60">
    <property type="entry name" value="Homeodomain-like"/>
    <property type="match status" value="1"/>
</dbReference>
<dbReference type="InterPro" id="IPR050624">
    <property type="entry name" value="HTH-type_Tx_Regulator"/>
</dbReference>
<evidence type="ECO:0000259" key="4">
    <source>
        <dbReference type="PROSITE" id="PS50977"/>
    </source>
</evidence>
<keyword evidence="6" id="KW-1185">Reference proteome</keyword>
<dbReference type="PROSITE" id="PS01081">
    <property type="entry name" value="HTH_TETR_1"/>
    <property type="match status" value="1"/>
</dbReference>
<evidence type="ECO:0000256" key="2">
    <source>
        <dbReference type="PROSITE-ProRule" id="PRU00335"/>
    </source>
</evidence>
<evidence type="ECO:0000256" key="3">
    <source>
        <dbReference type="SAM" id="Coils"/>
    </source>
</evidence>
<dbReference type="PANTHER" id="PTHR43479">
    <property type="entry name" value="ACREF/ENVCD OPERON REPRESSOR-RELATED"/>
    <property type="match status" value="1"/>
</dbReference>